<feature type="domain" description="VOC" evidence="1">
    <location>
        <begin position="189"/>
        <end position="339"/>
    </location>
</feature>
<evidence type="ECO:0000259" key="1">
    <source>
        <dbReference type="PROSITE" id="PS51819"/>
    </source>
</evidence>
<evidence type="ECO:0000313" key="2">
    <source>
        <dbReference type="EMBL" id="SDB80576.1"/>
    </source>
</evidence>
<dbReference type="Proteomes" id="UP000199086">
    <property type="component" value="Unassembled WGS sequence"/>
</dbReference>
<proteinExistence type="predicted"/>
<keyword evidence="2" id="KW-0223">Dioxygenase</keyword>
<name>A0A1G6GHB9_9ACTN</name>
<dbReference type="Gene3D" id="3.10.180.10">
    <property type="entry name" value="2,3-Dihydroxybiphenyl 1,2-Dioxygenase, domain 1"/>
    <property type="match status" value="2"/>
</dbReference>
<dbReference type="RefSeq" id="WP_092606767.1">
    <property type="nucleotide sequence ID" value="NZ_FMYF01000002.1"/>
</dbReference>
<accession>A0A1G6GHB9</accession>
<dbReference type="SUPFAM" id="SSF54593">
    <property type="entry name" value="Glyoxalase/Bleomycin resistance protein/Dihydroxybiphenyl dioxygenase"/>
    <property type="match status" value="1"/>
</dbReference>
<evidence type="ECO:0000313" key="3">
    <source>
        <dbReference type="Proteomes" id="UP000199086"/>
    </source>
</evidence>
<dbReference type="EMBL" id="FMYF01000002">
    <property type="protein sequence ID" value="SDB80576.1"/>
    <property type="molecule type" value="Genomic_DNA"/>
</dbReference>
<keyword evidence="2" id="KW-0560">Oxidoreductase</keyword>
<dbReference type="OrthoDB" id="4578369at2"/>
<sequence>MNITRLTGIGVVVRDLDRATEQYARLLGIDEWSVADLGADRLSESVSYGRRSAGTYRAAYGATPYDPAGPGPMGGAPRPVPFELVQPTGGETPFNEFLLSRGEGIGWLTVLAEGIDEAGIGEHFAGLGIRPAHSHVVDGTVRRTFWDTRDLLGGYLLEVVTSAQVPAGEPVTYDGAALRGGRRALPMQGINHFGVVVDDTMATIANYHDVLGIEKFAIKTWQTEEGRLDSPYYRDIKPVQHGYFTAQGFAGDFGFEVIQCTYGPSHYNREFTDQRGPGIHHIFPYLTMDAADWTASVEAMTQLGAPLCMGSDLRGGAAEYGYFDTFDHLGGFLVEGVHRRFPAEPRYLAPDWEVDFATQVEEV</sequence>
<dbReference type="GO" id="GO:0051213">
    <property type="term" value="F:dioxygenase activity"/>
    <property type="evidence" value="ECO:0007669"/>
    <property type="project" value="UniProtKB-KW"/>
</dbReference>
<protein>
    <submittedName>
        <fullName evidence="2">Glyoxalase/Bleomycin resistance protein/Dioxygenase superfamily protein</fullName>
    </submittedName>
</protein>
<dbReference type="AlphaFoldDB" id="A0A1G6GHB9"/>
<dbReference type="InterPro" id="IPR029068">
    <property type="entry name" value="Glyas_Bleomycin-R_OHBP_Dase"/>
</dbReference>
<dbReference type="InterPro" id="IPR037523">
    <property type="entry name" value="VOC_core"/>
</dbReference>
<reference evidence="2 3" key="1">
    <citation type="submission" date="2016-06" db="EMBL/GenBank/DDBJ databases">
        <authorList>
            <person name="Olsen C.W."/>
            <person name="Carey S."/>
            <person name="Hinshaw L."/>
            <person name="Karasin A.I."/>
        </authorList>
    </citation>
    <scope>NUCLEOTIDE SEQUENCE [LARGE SCALE GENOMIC DNA]</scope>
    <source>
        <strain evidence="2 3">LZ-22</strain>
    </source>
</reference>
<organism evidence="2 3">
    <name type="scientific">Raineyella antarctica</name>
    <dbReference type="NCBI Taxonomy" id="1577474"/>
    <lineage>
        <taxon>Bacteria</taxon>
        <taxon>Bacillati</taxon>
        <taxon>Actinomycetota</taxon>
        <taxon>Actinomycetes</taxon>
        <taxon>Propionibacteriales</taxon>
        <taxon>Propionibacteriaceae</taxon>
        <taxon>Raineyella</taxon>
    </lineage>
</organism>
<keyword evidence="3" id="KW-1185">Reference proteome</keyword>
<dbReference type="PROSITE" id="PS51819">
    <property type="entry name" value="VOC"/>
    <property type="match status" value="1"/>
</dbReference>
<dbReference type="STRING" id="1577474.GA0111570_102367"/>
<gene>
    <name evidence="2" type="ORF">GA0111570_102367</name>
</gene>